<organism evidence="12 13">
    <name type="scientific">Flavonifractor hominis</name>
    <dbReference type="NCBI Taxonomy" id="3133178"/>
    <lineage>
        <taxon>Bacteria</taxon>
        <taxon>Bacillati</taxon>
        <taxon>Bacillota</taxon>
        <taxon>Clostridia</taxon>
        <taxon>Eubacteriales</taxon>
        <taxon>Oscillospiraceae</taxon>
        <taxon>Flavonifractor</taxon>
    </lineage>
</organism>
<evidence type="ECO:0000256" key="2">
    <source>
        <dbReference type="ARBA" id="ARBA00001966"/>
    </source>
</evidence>
<evidence type="ECO:0000256" key="9">
    <source>
        <dbReference type="ARBA" id="ARBA00023014"/>
    </source>
</evidence>
<keyword evidence="6" id="KW-0479">Metal-binding</keyword>
<keyword evidence="9" id="KW-0411">Iron-sulfur</keyword>
<evidence type="ECO:0000256" key="8">
    <source>
        <dbReference type="ARBA" id="ARBA00023004"/>
    </source>
</evidence>
<dbReference type="PRINTS" id="PR00469">
    <property type="entry name" value="PNDRDTASEII"/>
</dbReference>
<dbReference type="PANTHER" id="PTHR42917:SF2">
    <property type="entry name" value="2,4-DIENOYL-COA REDUCTASE [(2E)-ENOYL-COA-PRODUCING]"/>
    <property type="match status" value="1"/>
</dbReference>
<comment type="caution">
    <text evidence="12">The sequence shown here is derived from an EMBL/GenBank/DDBJ whole genome shotgun (WGS) entry which is preliminary data.</text>
</comment>
<dbReference type="EMBL" id="JBBMFT010000006">
    <property type="protein sequence ID" value="MEQ2456873.1"/>
    <property type="molecule type" value="Genomic_DNA"/>
</dbReference>
<evidence type="ECO:0000256" key="5">
    <source>
        <dbReference type="ARBA" id="ARBA00022643"/>
    </source>
</evidence>
<dbReference type="PRINTS" id="PR00368">
    <property type="entry name" value="FADPNR"/>
</dbReference>
<evidence type="ECO:0000256" key="7">
    <source>
        <dbReference type="ARBA" id="ARBA00023002"/>
    </source>
</evidence>
<accession>A0ABV1EQI6</accession>
<evidence type="ECO:0000313" key="13">
    <source>
        <dbReference type="Proteomes" id="UP001440599"/>
    </source>
</evidence>
<dbReference type="Pfam" id="PF07992">
    <property type="entry name" value="Pyr_redox_2"/>
    <property type="match status" value="1"/>
</dbReference>
<evidence type="ECO:0000256" key="4">
    <source>
        <dbReference type="ARBA" id="ARBA00022630"/>
    </source>
</evidence>
<dbReference type="Gene3D" id="3.40.50.720">
    <property type="entry name" value="NAD(P)-binding Rossmann-like Domain"/>
    <property type="match status" value="1"/>
</dbReference>
<evidence type="ECO:0000256" key="1">
    <source>
        <dbReference type="ARBA" id="ARBA00001917"/>
    </source>
</evidence>
<gene>
    <name evidence="12" type="ORF">WMO45_10085</name>
</gene>
<sequence>MMENKYPHLFQPIILGGTLFRNRIFAAPTGFMDSNRFGELPSEAIAYYERKAKGGAASVCIGDLTVDSKLGRIAKDVPIDDPHNFVMFNRITNAVRNQGAVCSAELCHAGMFAARSSGITGEASRGLAYSPIECVKDGRIILPMTEEMIWDAIGKFAAAADYAKRAGFGMVTLHGGHGWLLTQFMSPQINTRTDKWGGPSIENRSRFAIEVCKAIRKVCGPNFPIEYRFSGSEVCEGGYGIEEGIAFAKQLEGYCDLLHVSAGNHESEAFTVTSPDMFMADGVNVTYAAEIKKHVKTPVATVGALDDPALMEEIIASGQADVVEIARGLICDPDLPVKVRTGRENDVRKCMRCLSCFSSIMSNGQFYCAINPEAGRELESRYEIPPAQSKKVLVAGGGIAGMEAALTCAKRGHHVILCEKTRRLGGALRCEEKVPFKVHLSEYLDQQERKIAESGIEVRLNTEVTPEYAASVQADVIIAALGARPVKPCIPGIDNSNVMSAEEAYVAAEKTGQRVVILGAGLVGVELAIFLAWQGKTVDIVEMTDHMNDGGHVHHMRGVKMQLKQHNIGVHLSTKAEEITAHGVRCTTPEGERFFEADSVLYAVGQRPLRDEGMALNECAPEFYQIADCVAPKDIMNATSVAYSIARNIGRD</sequence>
<dbReference type="PANTHER" id="PTHR42917">
    <property type="entry name" value="2,4-DIENOYL-COA REDUCTASE"/>
    <property type="match status" value="1"/>
</dbReference>
<evidence type="ECO:0000259" key="10">
    <source>
        <dbReference type="Pfam" id="PF00724"/>
    </source>
</evidence>
<dbReference type="Pfam" id="PF00724">
    <property type="entry name" value="Oxidored_FMN"/>
    <property type="match status" value="1"/>
</dbReference>
<dbReference type="Proteomes" id="UP001440599">
    <property type="component" value="Unassembled WGS sequence"/>
</dbReference>
<name>A0ABV1EQI6_9FIRM</name>
<dbReference type="CDD" id="cd02803">
    <property type="entry name" value="OYE_like_FMN_family"/>
    <property type="match status" value="1"/>
</dbReference>
<dbReference type="Gene3D" id="3.50.50.60">
    <property type="entry name" value="FAD/NAD(P)-binding domain"/>
    <property type="match status" value="1"/>
</dbReference>
<keyword evidence="8" id="KW-0408">Iron</keyword>
<protein>
    <submittedName>
        <fullName evidence="12">NAD(P)/FAD-dependent oxidoreductase</fullName>
    </submittedName>
</protein>
<feature type="domain" description="FAD/NAD(P)-binding" evidence="11">
    <location>
        <begin position="391"/>
        <end position="610"/>
    </location>
</feature>
<dbReference type="InterPro" id="IPR023753">
    <property type="entry name" value="FAD/NAD-binding_dom"/>
</dbReference>
<dbReference type="InterPro" id="IPR036188">
    <property type="entry name" value="FAD/NAD-bd_sf"/>
</dbReference>
<feature type="domain" description="NADH:flavin oxidoreductase/NADH oxidase N-terminal" evidence="10">
    <location>
        <begin position="9"/>
        <end position="345"/>
    </location>
</feature>
<evidence type="ECO:0000256" key="3">
    <source>
        <dbReference type="ARBA" id="ARBA00011048"/>
    </source>
</evidence>
<dbReference type="RefSeq" id="WP_349140602.1">
    <property type="nucleotide sequence ID" value="NZ_JBBMFT010000006.1"/>
</dbReference>
<keyword evidence="4" id="KW-0285">Flavoprotein</keyword>
<proteinExistence type="inferred from homology"/>
<keyword evidence="7" id="KW-0560">Oxidoreductase</keyword>
<keyword evidence="5" id="KW-0288">FMN</keyword>
<keyword evidence="13" id="KW-1185">Reference proteome</keyword>
<comment type="similarity">
    <text evidence="3">In the N-terminal section; belongs to the NADH:flavin oxidoreductase/NADH oxidase family.</text>
</comment>
<comment type="cofactor">
    <cofactor evidence="2">
        <name>[4Fe-4S] cluster</name>
        <dbReference type="ChEBI" id="CHEBI:49883"/>
    </cofactor>
</comment>
<evidence type="ECO:0000313" key="12">
    <source>
        <dbReference type="EMBL" id="MEQ2456873.1"/>
    </source>
</evidence>
<dbReference type="InterPro" id="IPR051793">
    <property type="entry name" value="NADH:flavin_oxidoreductase"/>
</dbReference>
<dbReference type="SUPFAM" id="SSF51905">
    <property type="entry name" value="FAD/NAD(P)-binding domain"/>
    <property type="match status" value="1"/>
</dbReference>
<comment type="cofactor">
    <cofactor evidence="1">
        <name>FMN</name>
        <dbReference type="ChEBI" id="CHEBI:58210"/>
    </cofactor>
</comment>
<reference evidence="12 13" key="1">
    <citation type="submission" date="2024-03" db="EMBL/GenBank/DDBJ databases">
        <title>Human intestinal bacterial collection.</title>
        <authorList>
            <person name="Pauvert C."/>
            <person name="Hitch T.C.A."/>
            <person name="Clavel T."/>
        </authorList>
    </citation>
    <scope>NUCLEOTIDE SEQUENCE [LARGE SCALE GENOMIC DNA]</scope>
    <source>
        <strain evidence="12 13">CLA-AP-H34</strain>
    </source>
</reference>
<evidence type="ECO:0000256" key="6">
    <source>
        <dbReference type="ARBA" id="ARBA00022723"/>
    </source>
</evidence>
<dbReference type="InterPro" id="IPR013785">
    <property type="entry name" value="Aldolase_TIM"/>
</dbReference>
<dbReference type="Gene3D" id="3.20.20.70">
    <property type="entry name" value="Aldolase class I"/>
    <property type="match status" value="1"/>
</dbReference>
<dbReference type="InterPro" id="IPR001155">
    <property type="entry name" value="OxRdtase_FMN_N"/>
</dbReference>
<dbReference type="SUPFAM" id="SSF51395">
    <property type="entry name" value="FMN-linked oxidoreductases"/>
    <property type="match status" value="1"/>
</dbReference>
<evidence type="ECO:0000259" key="11">
    <source>
        <dbReference type="Pfam" id="PF07992"/>
    </source>
</evidence>